<dbReference type="PANTHER" id="PTHR43544">
    <property type="entry name" value="SHORT-CHAIN DEHYDROGENASE/REDUCTASE"/>
    <property type="match status" value="1"/>
</dbReference>
<dbReference type="InterPro" id="IPR036291">
    <property type="entry name" value="NAD(P)-bd_dom_sf"/>
</dbReference>
<dbReference type="Pfam" id="PF13561">
    <property type="entry name" value="adh_short_C2"/>
    <property type="match status" value="1"/>
</dbReference>
<evidence type="ECO:0008006" key="3">
    <source>
        <dbReference type="Google" id="ProtNLM"/>
    </source>
</evidence>
<gene>
    <name evidence="1" type="ORF">B5F97_05840</name>
</gene>
<dbReference type="CDD" id="cd05233">
    <property type="entry name" value="SDR_c"/>
    <property type="match status" value="1"/>
</dbReference>
<dbReference type="GO" id="GO:0005737">
    <property type="term" value="C:cytoplasm"/>
    <property type="evidence" value="ECO:0007669"/>
    <property type="project" value="TreeGrafter"/>
</dbReference>
<dbReference type="PRINTS" id="PR00081">
    <property type="entry name" value="GDHRDH"/>
</dbReference>
<dbReference type="Pfam" id="PF00106">
    <property type="entry name" value="adh_short"/>
    <property type="match status" value="1"/>
</dbReference>
<reference evidence="2" key="1">
    <citation type="submission" date="2017-04" db="EMBL/GenBank/DDBJ databases">
        <title>Function of individual gut microbiota members based on whole genome sequencing of pure cultures obtained from chicken caecum.</title>
        <authorList>
            <person name="Medvecky M."/>
            <person name="Cejkova D."/>
            <person name="Polansky O."/>
            <person name="Karasova D."/>
            <person name="Kubasova T."/>
            <person name="Cizek A."/>
            <person name="Rychlik I."/>
        </authorList>
    </citation>
    <scope>NUCLEOTIDE SEQUENCE [LARGE SCALE GENOMIC DNA]</scope>
    <source>
        <strain evidence="2">An43</strain>
    </source>
</reference>
<dbReference type="Gene3D" id="3.40.50.720">
    <property type="entry name" value="NAD(P)-binding Rossmann-like Domain"/>
    <property type="match status" value="2"/>
</dbReference>
<evidence type="ECO:0000313" key="1">
    <source>
        <dbReference type="EMBL" id="OUO01745.1"/>
    </source>
</evidence>
<dbReference type="PANTHER" id="PTHR43544:SF2">
    <property type="entry name" value="OXIDOREDUCTASE"/>
    <property type="match status" value="1"/>
</dbReference>
<dbReference type="EMBL" id="NFII01000004">
    <property type="protein sequence ID" value="OUO01745.1"/>
    <property type="molecule type" value="Genomic_DNA"/>
</dbReference>
<proteinExistence type="predicted"/>
<sequence length="375" mass="43360">MVRRKLSVIAKGRHFDHCYICHRPLKKEEIPFSMCSECYAANQRKLQQLQCRDTTMAGMMVLVTGARIKIGYQVGLSLLRKGATVLITTRFPANAAEKYSKENDFAEWSDRLLIYGIDFRDIRKVEEMIAWMNAKLPYLNIIINNAAQTIARPEEYYRHLRDLEKHENHRLSPVQGKLLRYYLEQKQNCGNIERTFMPDKVDEDGFLEDLRTHNSWISKAWDVSLREFLEVQLVNVTAPFLLCSRLVELLKKAPVKEKFIVNVSAMEGCFSKKNKNPFHPHTNMAKAALNMLTRTVAEDYLRLGIYVNSVDTGWITDENPYPIAKRNLESGFTPPLTVADGAARVCDPFLSYFYSGKKEFLKSGLFLKDYHGIKW</sequence>
<dbReference type="Proteomes" id="UP000195386">
    <property type="component" value="Unassembled WGS sequence"/>
</dbReference>
<dbReference type="GO" id="GO:0016491">
    <property type="term" value="F:oxidoreductase activity"/>
    <property type="evidence" value="ECO:0007669"/>
    <property type="project" value="TreeGrafter"/>
</dbReference>
<dbReference type="SUPFAM" id="SSF51735">
    <property type="entry name" value="NAD(P)-binding Rossmann-fold domains"/>
    <property type="match status" value="1"/>
</dbReference>
<evidence type="ECO:0000313" key="2">
    <source>
        <dbReference type="Proteomes" id="UP000195386"/>
    </source>
</evidence>
<dbReference type="InterPro" id="IPR002347">
    <property type="entry name" value="SDR_fam"/>
</dbReference>
<dbReference type="RefSeq" id="WP_087425712.1">
    <property type="nucleotide sequence ID" value="NZ_CAMMFP010000002.1"/>
</dbReference>
<dbReference type="AlphaFoldDB" id="A0A1Y3YV52"/>
<name>A0A1Y3YV52_9BACE</name>
<accession>A0A1Y3YV52</accession>
<dbReference type="InterPro" id="IPR051468">
    <property type="entry name" value="Fungal_SecMetab_SDRs"/>
</dbReference>
<protein>
    <recommendedName>
        <fullName evidence="3">SDR family NAD(P)-dependent oxidoreductase</fullName>
    </recommendedName>
</protein>
<comment type="caution">
    <text evidence="1">The sequence shown here is derived from an EMBL/GenBank/DDBJ whole genome shotgun (WGS) entry which is preliminary data.</text>
</comment>
<organism evidence="1 2">
    <name type="scientific">Bacteroides clarus</name>
    <dbReference type="NCBI Taxonomy" id="626929"/>
    <lineage>
        <taxon>Bacteria</taxon>
        <taxon>Pseudomonadati</taxon>
        <taxon>Bacteroidota</taxon>
        <taxon>Bacteroidia</taxon>
        <taxon>Bacteroidales</taxon>
        <taxon>Bacteroidaceae</taxon>
        <taxon>Bacteroides</taxon>
    </lineage>
</organism>